<comment type="cofactor">
    <cofactor evidence="1">
        <name>Mn(2+)</name>
        <dbReference type="ChEBI" id="CHEBI:29035"/>
    </cofactor>
</comment>
<evidence type="ECO:0000313" key="6">
    <source>
        <dbReference type="EMBL" id="BAS00364.1"/>
    </source>
</evidence>
<evidence type="ECO:0000256" key="3">
    <source>
        <dbReference type="ARBA" id="ARBA00001964"/>
    </source>
</evidence>
<comment type="similarity">
    <text evidence="4">Belongs to the transketolase family.</text>
</comment>
<gene>
    <name evidence="6" type="ORF">BV133_2770</name>
</gene>
<dbReference type="PATRIC" id="fig|1079.6.peg.2039"/>
<name>A0A182D5B7_BLAVI</name>
<dbReference type="PANTHER" id="PTHR43825">
    <property type="entry name" value="PYRUVATE DEHYDROGENASE E1 COMPONENT"/>
    <property type="match status" value="1"/>
</dbReference>
<dbReference type="OrthoDB" id="8732661at2"/>
<feature type="domain" description="Transketolase-like pyrimidine-binding" evidence="5">
    <location>
        <begin position="328"/>
        <end position="493"/>
    </location>
</feature>
<dbReference type="SUPFAM" id="SSF52518">
    <property type="entry name" value="Thiamin diphosphate-binding fold (THDP-binding)"/>
    <property type="match status" value="2"/>
</dbReference>
<dbReference type="Pfam" id="PF02780">
    <property type="entry name" value="Transketolase_C"/>
    <property type="match status" value="1"/>
</dbReference>
<evidence type="ECO:0000259" key="5">
    <source>
        <dbReference type="SMART" id="SM00861"/>
    </source>
</evidence>
<dbReference type="KEGG" id="bvr:BVIR_1972"/>
<dbReference type="SMART" id="SM00861">
    <property type="entry name" value="Transket_pyr"/>
    <property type="match status" value="1"/>
</dbReference>
<dbReference type="GO" id="GO:0005737">
    <property type="term" value="C:cytoplasm"/>
    <property type="evidence" value="ECO:0007669"/>
    <property type="project" value="UniProtKB-ARBA"/>
</dbReference>
<dbReference type="CDD" id="cd07033">
    <property type="entry name" value="TPP_PYR_DXS_TK_like"/>
    <property type="match status" value="1"/>
</dbReference>
<dbReference type="InterPro" id="IPR005474">
    <property type="entry name" value="Transketolase_N"/>
</dbReference>
<protein>
    <submittedName>
        <fullName evidence="6">Transketolase</fullName>
    </submittedName>
</protein>
<evidence type="ECO:0000256" key="4">
    <source>
        <dbReference type="ARBA" id="ARBA00007131"/>
    </source>
</evidence>
<evidence type="ECO:0000256" key="1">
    <source>
        <dbReference type="ARBA" id="ARBA00001936"/>
    </source>
</evidence>
<accession>A0A182D5B7</accession>
<dbReference type="Pfam" id="PF02779">
    <property type="entry name" value="Transket_pyr"/>
    <property type="match status" value="1"/>
</dbReference>
<dbReference type="PANTHER" id="PTHR43825:SF1">
    <property type="entry name" value="TRANSKETOLASE-LIKE PYRIMIDINE-BINDING DOMAIN-CONTAINING PROTEIN"/>
    <property type="match status" value="1"/>
</dbReference>
<dbReference type="InterPro" id="IPR033248">
    <property type="entry name" value="Transketolase_C"/>
</dbReference>
<comment type="cofactor">
    <cofactor evidence="2">
        <name>Mg(2+)</name>
        <dbReference type="ChEBI" id="CHEBI:18420"/>
    </cofactor>
</comment>
<dbReference type="EMBL" id="AP014854">
    <property type="protein sequence ID" value="BAS00364.1"/>
    <property type="molecule type" value="Genomic_DNA"/>
</dbReference>
<dbReference type="InterPro" id="IPR009014">
    <property type="entry name" value="Transketo_C/PFOR_II"/>
</dbReference>
<dbReference type="SUPFAM" id="SSF52922">
    <property type="entry name" value="TK C-terminal domain-like"/>
    <property type="match status" value="1"/>
</dbReference>
<comment type="cofactor">
    <cofactor evidence="3">
        <name>thiamine diphosphate</name>
        <dbReference type="ChEBI" id="CHEBI:58937"/>
    </cofactor>
</comment>
<dbReference type="Gene3D" id="3.40.50.920">
    <property type="match status" value="1"/>
</dbReference>
<proteinExistence type="inferred from homology"/>
<sequence length="643" mass="68571">MGDLIGSVVDSELYYIPQSEFGRVRRLNSAKATIVSLFADMARLNALYMIARAGSGHIGSSFSSLDILSQLYLAEMAEGDLFFSSKGHDAPGLYAVLIGLGRMAEDKLHVLRRLGGLPGHPDVSIAGMVTNTGSLGMGISKAKGMLMADHLLGRRRRIFVMTGDGELQEGQIWESLLSVPKDIAANLTVVVDHNKFQSDFSVERTSSLGDLAAKFAAFGWHVVRADGHDPQVLAKTFAELCDVTDKPKVFIADTVKGKGVSFMEGTSIDSDVEMFRYHSGAPKADEYRQAIEEIEARLIKLTAEVGSGAIEVRRTEKPVVTPVPAESVRLFPAYTEALLAAAGRHPELIVLDADLSLDMGLLPFRESHPGRFVECGIAEQDMVSRAGGMALAGALPVVHSFSCFLSTRPNEQIFNNATERTRIVYVGGLSGVLPAGPGHSHQSVREISAIGGIPNLVMVEPCCPEEVGPLFDWCLAYDGPSFLRLASIPFVTAARLPAGYRPGLGAGVTLRGGRDAIIVAAGLVAVAQALAAAERLENDGRSIGVVNLPWLNRVDAGWLAGLVADVPALITLDNHFRPGGQGQYVLAALAAANVERMPRCLQIGLEDVPPCGRNDEVLGEIGLDAAGLADRIAHFLGEAPARR</sequence>
<reference evidence="6" key="1">
    <citation type="journal article" date="2015" name="Genome Announc.">
        <title>Complete Genome Sequence of the Bacteriochlorophyll b-Producing Photosynthetic Bacterium Blastochloris viridis.</title>
        <authorList>
            <person name="Tsukatani Y."/>
            <person name="Hirose Y."/>
            <person name="Harada J."/>
            <person name="Misawa N."/>
            <person name="Mori K."/>
            <person name="Inoue K."/>
            <person name="Tamiaki H."/>
        </authorList>
    </citation>
    <scope>NUCLEOTIDE SEQUENCE [LARGE SCALE GENOMIC DNA]</scope>
    <source>
        <strain evidence="6">DSM 133</strain>
    </source>
</reference>
<dbReference type="AlphaFoldDB" id="A0A182D5B7"/>
<dbReference type="Gene3D" id="3.40.50.970">
    <property type="match status" value="2"/>
</dbReference>
<dbReference type="InterPro" id="IPR005475">
    <property type="entry name" value="Transketolase-like_Pyr-bd"/>
</dbReference>
<evidence type="ECO:0000256" key="2">
    <source>
        <dbReference type="ARBA" id="ARBA00001946"/>
    </source>
</evidence>
<dbReference type="CDD" id="cd02012">
    <property type="entry name" value="TPP_TK"/>
    <property type="match status" value="1"/>
</dbReference>
<dbReference type="InterPro" id="IPR029061">
    <property type="entry name" value="THDP-binding"/>
</dbReference>
<organism evidence="6">
    <name type="scientific">Blastochloris viridis</name>
    <name type="common">Rhodopseudomonas viridis</name>
    <dbReference type="NCBI Taxonomy" id="1079"/>
    <lineage>
        <taxon>Bacteria</taxon>
        <taxon>Pseudomonadati</taxon>
        <taxon>Pseudomonadota</taxon>
        <taxon>Alphaproteobacteria</taxon>
        <taxon>Hyphomicrobiales</taxon>
        <taxon>Blastochloridaceae</taxon>
        <taxon>Blastochloris</taxon>
    </lineage>
</organism>
<dbReference type="InterPro" id="IPR051157">
    <property type="entry name" value="PDH/Transketolase"/>
</dbReference>
<dbReference type="RefSeq" id="WP_055037464.1">
    <property type="nucleotide sequence ID" value="NZ_AP014854.2"/>
</dbReference>
<dbReference type="Pfam" id="PF00456">
    <property type="entry name" value="Transketolase_N"/>
    <property type="match status" value="1"/>
</dbReference>